<dbReference type="InterPro" id="IPR008769">
    <property type="entry name" value="PhaF_PhaI"/>
</dbReference>
<feature type="compositionally biased region" description="Low complexity" evidence="1">
    <location>
        <begin position="232"/>
        <end position="254"/>
    </location>
</feature>
<name>A0A8I1KBA5_9PSED</name>
<feature type="compositionally biased region" description="Low complexity" evidence="1">
    <location>
        <begin position="169"/>
        <end position="224"/>
    </location>
</feature>
<dbReference type="RefSeq" id="WP_198822605.1">
    <property type="nucleotide sequence ID" value="NZ_JAEKCZ010000017.1"/>
</dbReference>
<accession>A0A8I1KBA5</accession>
<gene>
    <name evidence="2" type="ORF">JFT45_18105</name>
</gene>
<dbReference type="Proteomes" id="UP000658390">
    <property type="component" value="Unassembled WGS sequence"/>
</dbReference>
<dbReference type="PANTHER" id="PTHR38664:SF1">
    <property type="entry name" value="SLR0058 PROTEIN"/>
    <property type="match status" value="1"/>
</dbReference>
<evidence type="ECO:0000313" key="2">
    <source>
        <dbReference type="EMBL" id="MBJ2258422.1"/>
    </source>
</evidence>
<comment type="caution">
    <text evidence="2">The sequence shown here is derived from an EMBL/GenBank/DDBJ whole genome shotgun (WGS) entry which is preliminary data.</text>
</comment>
<feature type="region of interest" description="Disordered" evidence="1">
    <location>
        <begin position="169"/>
        <end position="254"/>
    </location>
</feature>
<protein>
    <submittedName>
        <fullName evidence="2">Phasin family protein</fullName>
    </submittedName>
</protein>
<dbReference type="PANTHER" id="PTHR38664">
    <property type="entry name" value="SLR0058 PROTEIN"/>
    <property type="match status" value="1"/>
</dbReference>
<dbReference type="AlphaFoldDB" id="A0A8I1KBA5"/>
<dbReference type="NCBIfam" id="TIGR01837">
    <property type="entry name" value="PHA_granule_1"/>
    <property type="match status" value="1"/>
</dbReference>
<dbReference type="EMBL" id="JAEKCZ010000017">
    <property type="protein sequence ID" value="MBJ2258422.1"/>
    <property type="molecule type" value="Genomic_DNA"/>
</dbReference>
<sequence>MAAKKPTTKENHSWVGKVEEYSRKIWLAGLGVYSKIDTDGSKLFDTLVKDGEKAEKLAKDAGHKVAEGVKASTSSARSRVEDVKDLALEKWSEFEEAFDKRLNSAITRLGVPSREEVKALHAKVETLTKHIEKLTAAAVKVTATKAAAASKPAPAKPAVKAAVKPAVAKSTAKPAAKPAVKVAAKPTAKPAAKAVAKPAAKAPAAASKPAPAKAATAKPAAAKPVAKKPAAKKPAAAAKTPAVETAATTPTTSA</sequence>
<reference evidence="2" key="1">
    <citation type="submission" date="2020-12" db="EMBL/GenBank/DDBJ databases">
        <title>Antibiotic resistance and phylogeny of Pseudomonas spp. isolated over three decades from chicken meat in the Norwegian food chain.</title>
        <authorList>
            <person name="Moen B."/>
        </authorList>
    </citation>
    <scope>NUCLEOTIDE SEQUENCE</scope>
    <source>
        <strain evidence="2">MF6762</strain>
    </source>
</reference>
<evidence type="ECO:0000256" key="1">
    <source>
        <dbReference type="SAM" id="MobiDB-lite"/>
    </source>
</evidence>
<organism evidence="2 3">
    <name type="scientific">Pseudomonas psychrophila</name>
    <dbReference type="NCBI Taxonomy" id="122355"/>
    <lineage>
        <taxon>Bacteria</taxon>
        <taxon>Pseudomonadati</taxon>
        <taxon>Pseudomonadota</taxon>
        <taxon>Gammaproteobacteria</taxon>
        <taxon>Pseudomonadales</taxon>
        <taxon>Pseudomonadaceae</taxon>
        <taxon>Pseudomonas</taxon>
    </lineage>
</organism>
<proteinExistence type="predicted"/>
<dbReference type="Pfam" id="PF05597">
    <property type="entry name" value="Phasin"/>
    <property type="match status" value="1"/>
</dbReference>
<evidence type="ECO:0000313" key="3">
    <source>
        <dbReference type="Proteomes" id="UP000658390"/>
    </source>
</evidence>